<dbReference type="GO" id="GO:0005524">
    <property type="term" value="F:ATP binding"/>
    <property type="evidence" value="ECO:0007669"/>
    <property type="project" value="UniProtKB-UniRule"/>
</dbReference>
<dbReference type="GO" id="GO:0003724">
    <property type="term" value="F:RNA helicase activity"/>
    <property type="evidence" value="ECO:0007669"/>
    <property type="project" value="UniProtKB-EC"/>
</dbReference>
<evidence type="ECO:0000256" key="10">
    <source>
        <dbReference type="RuleBase" id="RU365068"/>
    </source>
</evidence>
<comment type="caution">
    <text evidence="15">The sequence shown here is derived from an EMBL/GenBank/DDBJ whole genome shotgun (WGS) entry which is preliminary data.</text>
</comment>
<evidence type="ECO:0000256" key="6">
    <source>
        <dbReference type="ARBA" id="ARBA00022840"/>
    </source>
</evidence>
<feature type="compositionally biased region" description="Polar residues" evidence="11">
    <location>
        <begin position="629"/>
        <end position="658"/>
    </location>
</feature>
<dbReference type="SMART" id="SM00487">
    <property type="entry name" value="DEXDc"/>
    <property type="match status" value="1"/>
</dbReference>
<keyword evidence="2" id="KW-0698">rRNA processing</keyword>
<dbReference type="PROSITE" id="PS51194">
    <property type="entry name" value="HELICASE_CTER"/>
    <property type="match status" value="1"/>
</dbReference>
<keyword evidence="3 10" id="KW-0547">Nucleotide-binding</keyword>
<feature type="domain" description="Helicase C-terminal" evidence="13">
    <location>
        <begin position="649"/>
        <end position="799"/>
    </location>
</feature>
<evidence type="ECO:0000313" key="16">
    <source>
        <dbReference type="Proteomes" id="UP000288859"/>
    </source>
</evidence>
<evidence type="ECO:0000256" key="7">
    <source>
        <dbReference type="ARBA" id="ARBA00022884"/>
    </source>
</evidence>
<dbReference type="InterPro" id="IPR000629">
    <property type="entry name" value="RNA-helicase_DEAD-box_CS"/>
</dbReference>
<comment type="catalytic activity">
    <reaction evidence="8 10">
        <text>ATP + H2O = ADP + phosphate + H(+)</text>
        <dbReference type="Rhea" id="RHEA:13065"/>
        <dbReference type="ChEBI" id="CHEBI:15377"/>
        <dbReference type="ChEBI" id="CHEBI:15378"/>
        <dbReference type="ChEBI" id="CHEBI:30616"/>
        <dbReference type="ChEBI" id="CHEBI:43474"/>
        <dbReference type="ChEBI" id="CHEBI:456216"/>
        <dbReference type="EC" id="3.6.4.13"/>
    </reaction>
</comment>
<dbReference type="InterPro" id="IPR027417">
    <property type="entry name" value="P-loop_NTPase"/>
</dbReference>
<feature type="domain" description="Helicase ATP-binding" evidence="12">
    <location>
        <begin position="257"/>
        <end position="499"/>
    </location>
</feature>
<evidence type="ECO:0000256" key="3">
    <source>
        <dbReference type="ARBA" id="ARBA00022741"/>
    </source>
</evidence>
<dbReference type="InterPro" id="IPR011545">
    <property type="entry name" value="DEAD/DEAH_box_helicase_dom"/>
</dbReference>
<dbReference type="PROSITE" id="PS51195">
    <property type="entry name" value="Q_MOTIF"/>
    <property type="match status" value="1"/>
</dbReference>
<keyword evidence="7 10" id="KW-0694">RNA-binding</keyword>
<dbReference type="SMART" id="SM00490">
    <property type="entry name" value="HELICc"/>
    <property type="match status" value="1"/>
</dbReference>
<dbReference type="Gene3D" id="3.40.50.300">
    <property type="entry name" value="P-loop containing nucleotide triphosphate hydrolases"/>
    <property type="match status" value="2"/>
</dbReference>
<feature type="compositionally biased region" description="Basic and acidic residues" evidence="11">
    <location>
        <begin position="113"/>
        <end position="125"/>
    </location>
</feature>
<dbReference type="GO" id="GO:0003723">
    <property type="term" value="F:RNA binding"/>
    <property type="evidence" value="ECO:0007669"/>
    <property type="project" value="UniProtKB-UniRule"/>
</dbReference>
<feature type="compositionally biased region" description="Acidic residues" evidence="11">
    <location>
        <begin position="585"/>
        <end position="599"/>
    </location>
</feature>
<dbReference type="PROSITE" id="PS00039">
    <property type="entry name" value="DEAD_ATP_HELICASE"/>
    <property type="match status" value="1"/>
</dbReference>
<name>A0A438N8R8_EXOME</name>
<dbReference type="EMBL" id="NAJM01000014">
    <property type="protein sequence ID" value="RVX72021.1"/>
    <property type="molecule type" value="Genomic_DNA"/>
</dbReference>
<evidence type="ECO:0000256" key="2">
    <source>
        <dbReference type="ARBA" id="ARBA00022552"/>
    </source>
</evidence>
<dbReference type="InterPro" id="IPR001650">
    <property type="entry name" value="Helicase_C-like"/>
</dbReference>
<proteinExistence type="inferred from homology"/>
<comment type="subcellular location">
    <subcellularLocation>
        <location evidence="1">Nucleus</location>
        <location evidence="1">Nucleolus</location>
    </subcellularLocation>
</comment>
<keyword evidence="6 10" id="KW-0067">ATP-binding</keyword>
<gene>
    <name evidence="15" type="ORF">B0A52_04619</name>
</gene>
<keyword evidence="5 10" id="KW-0347">Helicase</keyword>
<dbReference type="SUPFAM" id="SSF52540">
    <property type="entry name" value="P-loop containing nucleoside triphosphate hydrolases"/>
    <property type="match status" value="2"/>
</dbReference>
<evidence type="ECO:0000256" key="1">
    <source>
        <dbReference type="ARBA" id="ARBA00004604"/>
    </source>
</evidence>
<evidence type="ECO:0000313" key="15">
    <source>
        <dbReference type="EMBL" id="RVX72021.1"/>
    </source>
</evidence>
<protein>
    <recommendedName>
        <fullName evidence="10">ATP-dependent RNA helicase</fullName>
        <ecNumber evidence="10">3.6.4.13</ecNumber>
    </recommendedName>
</protein>
<dbReference type="GO" id="GO:0016787">
    <property type="term" value="F:hydrolase activity"/>
    <property type="evidence" value="ECO:0007669"/>
    <property type="project" value="UniProtKB-KW"/>
</dbReference>
<comment type="similarity">
    <text evidence="10">Belongs to the DEAD box helicase family.</text>
</comment>
<dbReference type="GO" id="GO:0006364">
    <property type="term" value="P:rRNA processing"/>
    <property type="evidence" value="ECO:0007669"/>
    <property type="project" value="UniProtKB-KW"/>
</dbReference>
<evidence type="ECO:0000256" key="9">
    <source>
        <dbReference type="PROSITE-ProRule" id="PRU00552"/>
    </source>
</evidence>
<feature type="region of interest" description="Disordered" evidence="11">
    <location>
        <begin position="1"/>
        <end position="200"/>
    </location>
</feature>
<evidence type="ECO:0000259" key="13">
    <source>
        <dbReference type="PROSITE" id="PS51194"/>
    </source>
</evidence>
<dbReference type="CDD" id="cd17956">
    <property type="entry name" value="DEADc_DDX51"/>
    <property type="match status" value="1"/>
</dbReference>
<feature type="domain" description="DEAD-box RNA helicase Q" evidence="14">
    <location>
        <begin position="221"/>
        <end position="249"/>
    </location>
</feature>
<feature type="compositionally biased region" description="Basic and acidic residues" evidence="11">
    <location>
        <begin position="145"/>
        <end position="166"/>
    </location>
</feature>
<feature type="region of interest" description="Disordered" evidence="11">
    <location>
        <begin position="569"/>
        <end position="658"/>
    </location>
</feature>
<feature type="compositionally biased region" description="Low complexity" evidence="11">
    <location>
        <begin position="600"/>
        <end position="609"/>
    </location>
</feature>
<organism evidence="15 16">
    <name type="scientific">Exophiala mesophila</name>
    <name type="common">Black yeast-like fungus</name>
    <dbReference type="NCBI Taxonomy" id="212818"/>
    <lineage>
        <taxon>Eukaryota</taxon>
        <taxon>Fungi</taxon>
        <taxon>Dikarya</taxon>
        <taxon>Ascomycota</taxon>
        <taxon>Pezizomycotina</taxon>
        <taxon>Eurotiomycetes</taxon>
        <taxon>Chaetothyriomycetidae</taxon>
        <taxon>Chaetothyriales</taxon>
        <taxon>Herpotrichiellaceae</taxon>
        <taxon>Exophiala</taxon>
    </lineage>
</organism>
<dbReference type="EC" id="3.6.4.13" evidence="10"/>
<dbReference type="Proteomes" id="UP000288859">
    <property type="component" value="Unassembled WGS sequence"/>
</dbReference>
<dbReference type="GO" id="GO:0005730">
    <property type="term" value="C:nucleolus"/>
    <property type="evidence" value="ECO:0007669"/>
    <property type="project" value="UniProtKB-SubCell"/>
</dbReference>
<feature type="compositionally biased region" description="Acidic residues" evidence="11">
    <location>
        <begin position="610"/>
        <end position="621"/>
    </location>
</feature>
<evidence type="ECO:0000256" key="11">
    <source>
        <dbReference type="SAM" id="MobiDB-lite"/>
    </source>
</evidence>
<dbReference type="Pfam" id="PF00271">
    <property type="entry name" value="Helicase_C"/>
    <property type="match status" value="1"/>
</dbReference>
<dbReference type="InterPro" id="IPR014001">
    <property type="entry name" value="Helicase_ATP-bd"/>
</dbReference>
<comment type="domain">
    <text evidence="10">The Q motif is unique to and characteristic of the DEAD box family of RNA helicases and controls ATP binding and hydrolysis.</text>
</comment>
<dbReference type="PROSITE" id="PS51192">
    <property type="entry name" value="HELICASE_ATP_BIND_1"/>
    <property type="match status" value="1"/>
</dbReference>
<feature type="short sequence motif" description="Q motif" evidence="9">
    <location>
        <begin position="221"/>
        <end position="249"/>
    </location>
</feature>
<feature type="compositionally biased region" description="Polar residues" evidence="11">
    <location>
        <begin position="81"/>
        <end position="112"/>
    </location>
</feature>
<evidence type="ECO:0000259" key="14">
    <source>
        <dbReference type="PROSITE" id="PS51195"/>
    </source>
</evidence>
<evidence type="ECO:0000259" key="12">
    <source>
        <dbReference type="PROSITE" id="PS51192"/>
    </source>
</evidence>
<evidence type="ECO:0000256" key="8">
    <source>
        <dbReference type="ARBA" id="ARBA00047984"/>
    </source>
</evidence>
<evidence type="ECO:0000256" key="4">
    <source>
        <dbReference type="ARBA" id="ARBA00022801"/>
    </source>
</evidence>
<keyword evidence="4 10" id="KW-0378">Hydrolase</keyword>
<dbReference type="OrthoDB" id="3370at2759"/>
<dbReference type="Pfam" id="PF00270">
    <property type="entry name" value="DEAD"/>
    <property type="match status" value="2"/>
</dbReference>
<evidence type="ECO:0000256" key="5">
    <source>
        <dbReference type="ARBA" id="ARBA00022806"/>
    </source>
</evidence>
<accession>A0A438N8R8</accession>
<dbReference type="VEuPathDB" id="FungiDB:PV10_01096"/>
<sequence>MSQFYTRYVPTASKKPATRPQSPQEKRKRDDQPQQGIKHKKPRVDVAEDDETIVDDERPPLDADSRSPPAPPVRSILNKYRVTQTPQEGGSATVPQNLDTNASAPGGIQESTPELKTRKPKESKPKPSSSVRGQTDDVADEPDEQDKRHASILSKFEKARASERTPKGPQHSSETSPPPQLHGLEPIPQPDQPDILPEKPTYSVLPQWQDQALRPSPQEKKDFESLGLSGTILQNLSKNGFQDAFPIQTAMLPLLLPGPKRYPGDVCVSAATGSGKTLAYVLPLVASLQDLACTKLRAVIVVPTRELVKQVRELCEMCAVGTSLKIATAVGSKSLKEEQDMLVQEKSIYNPSLFRKQQSSLVDWHSFSLEKLAESTRRIDLLEDLGFVTQHQSKVDILITTPGRLVDHLRSTPGFSLEHVEWLVIDEADRLLNESYQEWIEVVGPALRSRAASKTRDGLLTKMSMSLPPRKVTKVLLSATMTRDISKLNAIGLHAPKLVILGGVDSRHSEAGGLSTSLTSAAEDKVDQSIAFHLPASLEEIVVPVPDGSEKPLYLLALLDRISKIALVSNDPQTPNGRASHDSSSESESESETETETDSSSDASDSVTDSSDDTSSDEEDTSTTKSSSPRAHTMQNKSQTRPDIQSETNPSQRMSRQPRTLIFARSTASATRLARLLSLVRPSLSTQLSTLTRSTTSSASSRQALSAFRSSKISILIATDRASRGLDVPGLEHVVSYDIPNSALTYIHRAGRTARAGQGGYAWSLLEHREAAWFWREIGGKGDKATALKGLDSNTQSIDRQSKIKRVNVKVEDESLRQHYEKALEQLGTEARGS</sequence>
<dbReference type="AlphaFoldDB" id="A0A438N8R8"/>
<comment type="function">
    <text evidence="10">RNA helicase.</text>
</comment>
<dbReference type="InterPro" id="IPR014014">
    <property type="entry name" value="RNA_helicase_DEAD_Q_motif"/>
</dbReference>
<reference evidence="15 16" key="1">
    <citation type="submission" date="2017-03" db="EMBL/GenBank/DDBJ databases">
        <title>Genomes of endolithic fungi from Antarctica.</title>
        <authorList>
            <person name="Coleine C."/>
            <person name="Masonjones S."/>
            <person name="Stajich J.E."/>
        </authorList>
    </citation>
    <scope>NUCLEOTIDE SEQUENCE [LARGE SCALE GENOMIC DNA]</scope>
    <source>
        <strain evidence="15 16">CCFEE 6314</strain>
    </source>
</reference>
<feature type="compositionally biased region" description="Basic and acidic residues" evidence="11">
    <location>
        <begin position="55"/>
        <end position="65"/>
    </location>
</feature>
<dbReference type="CDD" id="cd18787">
    <property type="entry name" value="SF2_C_DEAD"/>
    <property type="match status" value="1"/>
</dbReference>
<dbReference type="PANTHER" id="PTHR24031">
    <property type="entry name" value="RNA HELICASE"/>
    <property type="match status" value="1"/>
</dbReference>